<feature type="transmembrane region" description="Helical" evidence="1">
    <location>
        <begin position="82"/>
        <end position="100"/>
    </location>
</feature>
<name>A0A7K0CFE0_9ACTN</name>
<feature type="transmembrane region" description="Helical" evidence="1">
    <location>
        <begin position="418"/>
        <end position="441"/>
    </location>
</feature>
<sequence length="443" mass="46433">MPLPPTAPHTGAGVLLAHGIGGRQDLPISGFYAYAGAFAALFVSFLALGLLWPTPRFAGATAGRALPAVLQRALDGRPLRRTLRVLGLAAALFVAAHLLLGPDDPDRNPAPGAVYVLLWVGLVPASLLLGPVWRPLNPLRALHAAGCRLLHRDIHAGRPLPGGLGYWPAAAGLFAFTWLELASPEPASRTTLLTFLACYTAVQLACAARYGARWFDRGDAFETYSALLGHLSPLGRRPGDRRIVLRNPFHSLDAVPAAPGLAATVCVMLGSTAYDGFSAAPWWINTLQTSSLGRTGAATAGLATACLLVAVLYTACAHAARLISRGDQLTTRPVPAFAHSLLPIATGYLIAHYFSLLATEAPRTVTIAWGTDNPAPPADPLSPAGLATLQVTAIVTGHVLGVIAAHDRSVHLFPPARALTGQIPLLILMICYTTGGLTLLLQT</sequence>
<feature type="transmembrane region" description="Helical" evidence="1">
    <location>
        <begin position="294"/>
        <end position="315"/>
    </location>
</feature>
<feature type="transmembrane region" description="Helical" evidence="1">
    <location>
        <begin position="31"/>
        <end position="52"/>
    </location>
</feature>
<accession>A0A7K0CFE0</accession>
<dbReference type="OrthoDB" id="8168962at2"/>
<comment type="caution">
    <text evidence="2">The sequence shown here is derived from an EMBL/GenBank/DDBJ whole genome shotgun (WGS) entry which is preliminary data.</text>
</comment>
<evidence type="ECO:0000313" key="2">
    <source>
        <dbReference type="EMBL" id="MQY12083.1"/>
    </source>
</evidence>
<evidence type="ECO:0000313" key="3">
    <source>
        <dbReference type="Proteomes" id="UP000466345"/>
    </source>
</evidence>
<keyword evidence="1" id="KW-1133">Transmembrane helix</keyword>
<dbReference type="EMBL" id="WEGJ01000005">
    <property type="protein sequence ID" value="MQY12083.1"/>
    <property type="molecule type" value="Genomic_DNA"/>
</dbReference>
<proteinExistence type="predicted"/>
<dbReference type="Proteomes" id="UP000466345">
    <property type="component" value="Unassembled WGS sequence"/>
</dbReference>
<feature type="transmembrane region" description="Helical" evidence="1">
    <location>
        <begin position="336"/>
        <end position="354"/>
    </location>
</feature>
<organism evidence="2 3">
    <name type="scientific">Streptomyces smaragdinus</name>
    <dbReference type="NCBI Taxonomy" id="2585196"/>
    <lineage>
        <taxon>Bacteria</taxon>
        <taxon>Bacillati</taxon>
        <taxon>Actinomycetota</taxon>
        <taxon>Actinomycetes</taxon>
        <taxon>Kitasatosporales</taxon>
        <taxon>Streptomycetaceae</taxon>
        <taxon>Streptomyces</taxon>
    </lineage>
</organism>
<keyword evidence="1" id="KW-0472">Membrane</keyword>
<dbReference type="RefSeq" id="WP_153451429.1">
    <property type="nucleotide sequence ID" value="NZ_WEGJ01000005.1"/>
</dbReference>
<evidence type="ECO:0000256" key="1">
    <source>
        <dbReference type="SAM" id="Phobius"/>
    </source>
</evidence>
<feature type="transmembrane region" description="Helical" evidence="1">
    <location>
        <begin position="191"/>
        <end position="212"/>
    </location>
</feature>
<protein>
    <submittedName>
        <fullName evidence="2">Uncharacterized protein</fullName>
    </submittedName>
</protein>
<keyword evidence="1" id="KW-0812">Transmembrane</keyword>
<feature type="transmembrane region" description="Helical" evidence="1">
    <location>
        <begin position="251"/>
        <end position="274"/>
    </location>
</feature>
<feature type="transmembrane region" description="Helical" evidence="1">
    <location>
        <begin position="160"/>
        <end position="179"/>
    </location>
</feature>
<reference evidence="2 3" key="1">
    <citation type="submission" date="2019-10" db="EMBL/GenBank/DDBJ databases">
        <title>Streptomyces smaragdinus sp. nov. and Streptomyces fabii sp. nov., isolated from the gut of fungus growing-termite Macrotermes natalensis.</title>
        <authorList>
            <person name="Schwitalla J."/>
            <person name="Benndorf R."/>
            <person name="Martin K."/>
            <person name="De Beer W."/>
            <person name="Kaster A.-K."/>
            <person name="Vollmers J."/>
            <person name="Poulsen M."/>
            <person name="Beemelmanns C."/>
        </authorList>
    </citation>
    <scope>NUCLEOTIDE SEQUENCE [LARGE SCALE GENOMIC DNA]</scope>
    <source>
        <strain evidence="2 3">RB5</strain>
    </source>
</reference>
<keyword evidence="3" id="KW-1185">Reference proteome</keyword>
<dbReference type="AlphaFoldDB" id="A0A7K0CFE0"/>
<feature type="transmembrane region" description="Helical" evidence="1">
    <location>
        <begin position="112"/>
        <end position="133"/>
    </location>
</feature>
<gene>
    <name evidence="2" type="ORF">SRB5_22120</name>
</gene>
<feature type="transmembrane region" description="Helical" evidence="1">
    <location>
        <begin position="384"/>
        <end position="406"/>
    </location>
</feature>